<dbReference type="CDD" id="cd04301">
    <property type="entry name" value="NAT_SF"/>
    <property type="match status" value="1"/>
</dbReference>
<evidence type="ECO:0000313" key="9">
    <source>
        <dbReference type="Proteomes" id="UP000191025"/>
    </source>
</evidence>
<keyword evidence="4 8" id="KW-0808">Transferase</keyword>
<reference evidence="9" key="1">
    <citation type="submission" date="2017-03" db="EMBL/GenBank/DDBJ databases">
        <title>Draft genome sequence of Moraxella equi CCUG 4950T type strain.</title>
        <authorList>
            <person name="Salva-Serra F."/>
            <person name="Engstrom-Jakobsson H."/>
            <person name="Thorell K."/>
            <person name="Jaen-Luchoro D."/>
            <person name="Gonzales-Siles L."/>
            <person name="Karlsson R."/>
            <person name="Yazdan S."/>
            <person name="Boulund F."/>
            <person name="Johnning A."/>
            <person name="Engstrand L."/>
            <person name="Kristiansson E."/>
            <person name="Moore E."/>
        </authorList>
    </citation>
    <scope>NUCLEOTIDE SEQUENCE [LARGE SCALE GENOMIC DNA]</scope>
    <source>
        <strain evidence="9">CCUG 4441</strain>
    </source>
</reference>
<keyword evidence="3" id="KW-1277">Toxin-antitoxin system</keyword>
<evidence type="ECO:0000256" key="2">
    <source>
        <dbReference type="ARBA" id="ARBA00022491"/>
    </source>
</evidence>
<evidence type="ECO:0000256" key="3">
    <source>
        <dbReference type="ARBA" id="ARBA00022649"/>
    </source>
</evidence>
<dbReference type="PROSITE" id="PS51186">
    <property type="entry name" value="GNAT"/>
    <property type="match status" value="1"/>
</dbReference>
<evidence type="ECO:0000256" key="5">
    <source>
        <dbReference type="ARBA" id="ARBA00023315"/>
    </source>
</evidence>
<dbReference type="Gene3D" id="3.40.630.30">
    <property type="match status" value="1"/>
</dbReference>
<comment type="catalytic activity">
    <reaction evidence="6">
        <text>glycyl-tRNA(Gly) + acetyl-CoA = N-acetylglycyl-tRNA(Gly) + CoA + H(+)</text>
        <dbReference type="Rhea" id="RHEA:81867"/>
        <dbReference type="Rhea" id="RHEA-COMP:9683"/>
        <dbReference type="Rhea" id="RHEA-COMP:19766"/>
        <dbReference type="ChEBI" id="CHEBI:15378"/>
        <dbReference type="ChEBI" id="CHEBI:57287"/>
        <dbReference type="ChEBI" id="CHEBI:57288"/>
        <dbReference type="ChEBI" id="CHEBI:78522"/>
        <dbReference type="ChEBI" id="CHEBI:232036"/>
    </reaction>
</comment>
<accession>A0A1V4H1T9</accession>
<name>A0A1V4H1T9_MORLA</name>
<protein>
    <submittedName>
        <fullName evidence="8">N-acetyltransferase</fullName>
    </submittedName>
</protein>
<dbReference type="PANTHER" id="PTHR36449">
    <property type="entry name" value="ACETYLTRANSFERASE-RELATED"/>
    <property type="match status" value="1"/>
</dbReference>
<proteinExistence type="inferred from homology"/>
<keyword evidence="2" id="KW-0678">Repressor</keyword>
<dbReference type="InterPro" id="IPR000182">
    <property type="entry name" value="GNAT_dom"/>
</dbReference>
<dbReference type="PANTHER" id="PTHR36449:SF1">
    <property type="entry name" value="ACETYLTRANSFERASE"/>
    <property type="match status" value="1"/>
</dbReference>
<comment type="caution">
    <text evidence="8">The sequence shown here is derived from an EMBL/GenBank/DDBJ whole genome shotgun (WGS) entry which is preliminary data.</text>
</comment>
<dbReference type="Pfam" id="PF00583">
    <property type="entry name" value="Acetyltransf_1"/>
    <property type="match status" value="1"/>
</dbReference>
<gene>
    <name evidence="8" type="ORF">B5J94_02345</name>
</gene>
<organism evidence="8 9">
    <name type="scientific">Moraxella lacunata</name>
    <dbReference type="NCBI Taxonomy" id="477"/>
    <lineage>
        <taxon>Bacteria</taxon>
        <taxon>Pseudomonadati</taxon>
        <taxon>Pseudomonadota</taxon>
        <taxon>Gammaproteobacteria</taxon>
        <taxon>Moraxellales</taxon>
        <taxon>Moraxellaceae</taxon>
        <taxon>Moraxella</taxon>
    </lineage>
</organism>
<dbReference type="SUPFAM" id="SSF55729">
    <property type="entry name" value="Acyl-CoA N-acyltransferases (Nat)"/>
    <property type="match status" value="1"/>
</dbReference>
<evidence type="ECO:0000256" key="6">
    <source>
        <dbReference type="ARBA" id="ARBA00049880"/>
    </source>
</evidence>
<evidence type="ECO:0000313" key="8">
    <source>
        <dbReference type="EMBL" id="OPH38650.1"/>
    </source>
</evidence>
<sequence length="154" mass="17364">MNVQRLDKHHDRQSFDCGQDDINTYLKTLANQHTKKNIAKIHVLTDADTPNQIIGFYSLSNTELIMKIKGYPNKIPAILIGKLGVDKAFQGQGLSKVLLSHALNKAKQLSLDTGIAFVIIDAKNDELARYYQRFGFLPTDIPYRLILPIDTILN</sequence>
<dbReference type="InterPro" id="IPR016181">
    <property type="entry name" value="Acyl_CoA_acyltransferase"/>
</dbReference>
<dbReference type="Proteomes" id="UP000191025">
    <property type="component" value="Unassembled WGS sequence"/>
</dbReference>
<evidence type="ECO:0000259" key="7">
    <source>
        <dbReference type="PROSITE" id="PS51186"/>
    </source>
</evidence>
<evidence type="ECO:0000256" key="4">
    <source>
        <dbReference type="ARBA" id="ARBA00022679"/>
    </source>
</evidence>
<keyword evidence="5" id="KW-0012">Acyltransferase</keyword>
<dbReference type="RefSeq" id="WP_062501082.1">
    <property type="nucleotide sequence ID" value="NZ_MXAN01000012.1"/>
</dbReference>
<dbReference type="EMBL" id="MXAN01000012">
    <property type="protein sequence ID" value="OPH38650.1"/>
    <property type="molecule type" value="Genomic_DNA"/>
</dbReference>
<evidence type="ECO:0000256" key="1">
    <source>
        <dbReference type="ARBA" id="ARBA00009342"/>
    </source>
</evidence>
<dbReference type="AlphaFoldDB" id="A0A1V4H1T9"/>
<comment type="similarity">
    <text evidence="1">Belongs to the acetyltransferase family. GNAT subfamily.</text>
</comment>
<feature type="domain" description="N-acetyltransferase" evidence="7">
    <location>
        <begin position="1"/>
        <end position="154"/>
    </location>
</feature>
<dbReference type="GO" id="GO:0016747">
    <property type="term" value="F:acyltransferase activity, transferring groups other than amino-acyl groups"/>
    <property type="evidence" value="ECO:0007669"/>
    <property type="project" value="InterPro"/>
</dbReference>